<dbReference type="STRING" id="341036.SAMN05660649_03056"/>
<dbReference type="RefSeq" id="WP_092472239.1">
    <property type="nucleotide sequence ID" value="NZ_FOOX01000011.1"/>
</dbReference>
<gene>
    <name evidence="2" type="ORF">SAMN05660649_03056</name>
</gene>
<dbReference type="InterPro" id="IPR041633">
    <property type="entry name" value="Polbeta"/>
</dbReference>
<evidence type="ECO:0000313" key="3">
    <source>
        <dbReference type="Proteomes" id="UP000199337"/>
    </source>
</evidence>
<dbReference type="SUPFAM" id="SSF81301">
    <property type="entry name" value="Nucleotidyltransferase"/>
    <property type="match status" value="1"/>
</dbReference>
<evidence type="ECO:0000259" key="1">
    <source>
        <dbReference type="Pfam" id="PF18765"/>
    </source>
</evidence>
<dbReference type="Proteomes" id="UP000199337">
    <property type="component" value="Unassembled WGS sequence"/>
</dbReference>
<keyword evidence="3" id="KW-1185">Reference proteome</keyword>
<dbReference type="InterPro" id="IPR043519">
    <property type="entry name" value="NT_sf"/>
</dbReference>
<dbReference type="OrthoDB" id="9809668at2"/>
<organism evidence="2 3">
    <name type="scientific">Desulfotruncus arcticus DSM 17038</name>
    <dbReference type="NCBI Taxonomy" id="1121424"/>
    <lineage>
        <taxon>Bacteria</taxon>
        <taxon>Bacillati</taxon>
        <taxon>Bacillota</taxon>
        <taxon>Clostridia</taxon>
        <taxon>Eubacteriales</taxon>
        <taxon>Desulfallaceae</taxon>
        <taxon>Desulfotruncus</taxon>
    </lineage>
</organism>
<evidence type="ECO:0000313" key="2">
    <source>
        <dbReference type="EMBL" id="SFG89471.1"/>
    </source>
</evidence>
<dbReference type="Pfam" id="PF18765">
    <property type="entry name" value="Polbeta"/>
    <property type="match status" value="1"/>
</dbReference>
<dbReference type="AlphaFoldDB" id="A0A1I2VQK0"/>
<name>A0A1I2VQK0_9FIRM</name>
<proteinExistence type="predicted"/>
<reference evidence="3" key="1">
    <citation type="submission" date="2016-10" db="EMBL/GenBank/DDBJ databases">
        <authorList>
            <person name="Varghese N."/>
            <person name="Submissions S."/>
        </authorList>
    </citation>
    <scope>NUCLEOTIDE SEQUENCE [LARGE SCALE GENOMIC DNA]</scope>
    <source>
        <strain evidence="3">DSM 17038</strain>
    </source>
</reference>
<sequence length="104" mass="11824">MDKSIFSINEIKTILFPVFETAPVYRAILFGSYAKGSPTDKSDIDIVIDSKGKLLNMDFYGVLEDITTRLGKRVDLFEITELKNNAAMRSVVEQEGIVLYDRQR</sequence>
<feature type="domain" description="Polymerase beta nucleotidyltransferase" evidence="1">
    <location>
        <begin position="23"/>
        <end position="103"/>
    </location>
</feature>
<accession>A0A1I2VQK0</accession>
<dbReference type="Gene3D" id="3.30.460.10">
    <property type="entry name" value="Beta Polymerase, domain 2"/>
    <property type="match status" value="1"/>
</dbReference>
<protein>
    <submittedName>
        <fullName evidence="2">Predicted nucleotidyltransferase</fullName>
    </submittedName>
</protein>
<keyword evidence="2" id="KW-0808">Transferase</keyword>
<dbReference type="EMBL" id="FOOX01000011">
    <property type="protein sequence ID" value="SFG89471.1"/>
    <property type="molecule type" value="Genomic_DNA"/>
</dbReference>
<dbReference type="CDD" id="cd05403">
    <property type="entry name" value="NT_KNTase_like"/>
    <property type="match status" value="1"/>
</dbReference>
<dbReference type="GO" id="GO:0016740">
    <property type="term" value="F:transferase activity"/>
    <property type="evidence" value="ECO:0007669"/>
    <property type="project" value="UniProtKB-KW"/>
</dbReference>